<dbReference type="SUPFAM" id="SSF54768">
    <property type="entry name" value="dsRNA-binding domain-like"/>
    <property type="match status" value="1"/>
</dbReference>
<dbReference type="Proteomes" id="UP000683213">
    <property type="component" value="Unassembled WGS sequence"/>
</dbReference>
<dbReference type="PROSITE" id="PS50881">
    <property type="entry name" value="S5_DSRBD"/>
    <property type="match status" value="1"/>
</dbReference>
<dbReference type="InterPro" id="IPR013810">
    <property type="entry name" value="Ribosomal_uS5_N"/>
</dbReference>
<accession>A0A7J4IVR6</accession>
<keyword evidence="4 8" id="KW-0689">Ribosomal protein</keyword>
<dbReference type="Pfam" id="PF00333">
    <property type="entry name" value="Ribosomal_S5"/>
    <property type="match status" value="1"/>
</dbReference>
<evidence type="ECO:0000256" key="2">
    <source>
        <dbReference type="ARBA" id="ARBA00022730"/>
    </source>
</evidence>
<dbReference type="InterPro" id="IPR047866">
    <property type="entry name" value="Ribosomal_uS5_arc"/>
</dbReference>
<dbReference type="NCBIfam" id="TIGR01020">
    <property type="entry name" value="uS5_euk_arch"/>
    <property type="match status" value="1"/>
</dbReference>
<evidence type="ECO:0000256" key="8">
    <source>
        <dbReference type="PROSITE-ProRule" id="PRU00268"/>
    </source>
</evidence>
<dbReference type="Gene3D" id="3.30.230.10">
    <property type="match status" value="1"/>
</dbReference>
<gene>
    <name evidence="11" type="ORF">HA237_03170</name>
    <name evidence="12" type="ORF">J4224_02980</name>
</gene>
<proteinExistence type="inferred from homology"/>
<keyword evidence="2" id="KW-0699">rRNA-binding</keyword>
<comment type="caution">
    <text evidence="11">The sequence shown here is derived from an EMBL/GenBank/DDBJ whole genome shotgun (WGS) entry which is preliminary data.</text>
</comment>
<dbReference type="PANTHER" id="PTHR13718">
    <property type="entry name" value="RIBOSOMAL S SUBUNIT"/>
    <property type="match status" value="1"/>
</dbReference>
<evidence type="ECO:0000313" key="12">
    <source>
        <dbReference type="EMBL" id="MBS3059366.1"/>
    </source>
</evidence>
<reference evidence="12" key="2">
    <citation type="submission" date="2021-03" db="EMBL/GenBank/DDBJ databases">
        <authorList>
            <person name="Jaffe A."/>
        </authorList>
    </citation>
    <scope>NUCLEOTIDE SEQUENCE</scope>
    <source>
        <strain evidence="12">RIFCSPHIGHO2_01_FULL_GW2011_AR10_43_9</strain>
    </source>
</reference>
<dbReference type="Pfam" id="PF03719">
    <property type="entry name" value="Ribosomal_S5_C"/>
    <property type="match status" value="1"/>
</dbReference>
<evidence type="ECO:0000256" key="1">
    <source>
        <dbReference type="ARBA" id="ARBA00008945"/>
    </source>
</evidence>
<evidence type="ECO:0000256" key="6">
    <source>
        <dbReference type="ARBA" id="ARBA00035255"/>
    </source>
</evidence>
<keyword evidence="3" id="KW-0694">RNA-binding</keyword>
<dbReference type="InterPro" id="IPR014721">
    <property type="entry name" value="Ribsml_uS5_D2-typ_fold_subgr"/>
</dbReference>
<dbReference type="Gene3D" id="3.30.160.20">
    <property type="match status" value="1"/>
</dbReference>
<evidence type="ECO:0000313" key="13">
    <source>
        <dbReference type="Proteomes" id="UP000577419"/>
    </source>
</evidence>
<feature type="domain" description="S5 DRBM" evidence="10">
    <location>
        <begin position="62"/>
        <end position="125"/>
    </location>
</feature>
<evidence type="ECO:0000256" key="7">
    <source>
        <dbReference type="ARBA" id="ARBA00035519"/>
    </source>
</evidence>
<keyword evidence="5 8" id="KW-0687">Ribonucleoprotein</keyword>
<dbReference type="NCBIfam" id="NF003125">
    <property type="entry name" value="PRK04044.1"/>
    <property type="match status" value="1"/>
</dbReference>
<dbReference type="Proteomes" id="UP000577419">
    <property type="component" value="Unassembled WGS sequence"/>
</dbReference>
<evidence type="ECO:0000313" key="11">
    <source>
        <dbReference type="EMBL" id="HIH08345.1"/>
    </source>
</evidence>
<dbReference type="GO" id="GO:0006412">
    <property type="term" value="P:translation"/>
    <property type="evidence" value="ECO:0007669"/>
    <property type="project" value="InterPro"/>
</dbReference>
<comment type="similarity">
    <text evidence="1 9">Belongs to the universal ribosomal protein uS5 family.</text>
</comment>
<evidence type="ECO:0000256" key="4">
    <source>
        <dbReference type="ARBA" id="ARBA00022980"/>
    </source>
</evidence>
<dbReference type="SUPFAM" id="SSF54211">
    <property type="entry name" value="Ribosomal protein S5 domain 2-like"/>
    <property type="match status" value="1"/>
</dbReference>
<dbReference type="PANTHER" id="PTHR13718:SF4">
    <property type="entry name" value="40S RIBOSOMAL PROTEIN S2"/>
    <property type="match status" value="1"/>
</dbReference>
<name>A0A7J4IVR6_9ARCH</name>
<evidence type="ECO:0000256" key="9">
    <source>
        <dbReference type="RuleBase" id="RU003823"/>
    </source>
</evidence>
<dbReference type="AlphaFoldDB" id="A0A7J4IVR6"/>
<reference evidence="11" key="1">
    <citation type="journal article" date="2020" name="bioRxiv">
        <title>A rank-normalized archaeal taxonomy based on genome phylogeny resolves widespread incomplete and uneven classifications.</title>
        <authorList>
            <person name="Rinke C."/>
            <person name="Chuvochina M."/>
            <person name="Mussig A.J."/>
            <person name="Chaumeil P.-A."/>
            <person name="Waite D.W."/>
            <person name="Whitman W.B."/>
            <person name="Parks D.H."/>
            <person name="Hugenholtz P."/>
        </authorList>
    </citation>
    <scope>NUCLEOTIDE SEQUENCE</scope>
    <source>
        <strain evidence="11">UBA10011</strain>
    </source>
</reference>
<evidence type="ECO:0000256" key="5">
    <source>
        <dbReference type="ARBA" id="ARBA00023274"/>
    </source>
</evidence>
<reference evidence="12" key="3">
    <citation type="submission" date="2021-05" db="EMBL/GenBank/DDBJ databases">
        <title>Protein family content uncovers lineage relationships and bacterial pathway maintenance mechanisms in DPANN archaea.</title>
        <authorList>
            <person name="Castelle C.J."/>
            <person name="Meheust R."/>
            <person name="Jaffe A.L."/>
            <person name="Seitz K."/>
            <person name="Gong X."/>
            <person name="Baker B.J."/>
            <person name="Banfield J.F."/>
        </authorList>
    </citation>
    <scope>NUCLEOTIDE SEQUENCE</scope>
    <source>
        <strain evidence="12">RIFCSPHIGHO2_01_FULL_GW2011_AR10_43_9</strain>
    </source>
</reference>
<evidence type="ECO:0000259" key="10">
    <source>
        <dbReference type="PROSITE" id="PS50881"/>
    </source>
</evidence>
<dbReference type="GO" id="GO:0019843">
    <property type="term" value="F:rRNA binding"/>
    <property type="evidence" value="ECO:0007669"/>
    <property type="project" value="UniProtKB-KW"/>
</dbReference>
<protein>
    <recommendedName>
        <fullName evidence="6">Small ribosomal subunit protein uS5</fullName>
    </recommendedName>
    <alternativeName>
        <fullName evidence="7">30S ribosomal protein S5</fullName>
    </alternativeName>
</protein>
<dbReference type="GO" id="GO:0022627">
    <property type="term" value="C:cytosolic small ribosomal subunit"/>
    <property type="evidence" value="ECO:0007669"/>
    <property type="project" value="TreeGrafter"/>
</dbReference>
<dbReference type="EMBL" id="JAGVWF010000038">
    <property type="protein sequence ID" value="MBS3059366.1"/>
    <property type="molecule type" value="Genomic_DNA"/>
</dbReference>
<organism evidence="11 13">
    <name type="scientific">Candidatus Iainarchaeum sp</name>
    <dbReference type="NCBI Taxonomy" id="3101447"/>
    <lineage>
        <taxon>Archaea</taxon>
        <taxon>Candidatus Iainarchaeota</taxon>
        <taxon>Candidatus Iainarchaeia</taxon>
        <taxon>Candidatus Iainarchaeales</taxon>
        <taxon>Candidatus Iainarchaeaceae</taxon>
        <taxon>Candidatus Iainarchaeum</taxon>
    </lineage>
</organism>
<sequence length="225" mass="25094">MTEEERRLNAAEETEKRLAEWIPKTTAGKMVKNGEIESLDQFFERNLNVMEPEIVDMLLPDLEEKLVDFHKTAKVRRSGRQFSFRATVLVGDKNSYIGVGTGKDRERFPATRKAARNAKLNLVKVRKGCGSWQCGCQETHSIPFKVSGKSSSVRVVLLPAPKGTELVVGNNIKDVMILSGIKDVWSKSSGNTGSKLDFVAATIDALRNTTKKRLSEDIVKQATRK</sequence>
<dbReference type="EMBL" id="DUFG01000017">
    <property type="protein sequence ID" value="HIH08345.1"/>
    <property type="molecule type" value="Genomic_DNA"/>
</dbReference>
<evidence type="ECO:0000256" key="3">
    <source>
        <dbReference type="ARBA" id="ARBA00022884"/>
    </source>
</evidence>
<dbReference type="InterPro" id="IPR020568">
    <property type="entry name" value="Ribosomal_Su5_D2-typ_SF"/>
</dbReference>
<dbReference type="InterPro" id="IPR005324">
    <property type="entry name" value="Ribosomal_uS5_C"/>
</dbReference>
<dbReference type="InterPro" id="IPR000851">
    <property type="entry name" value="Ribosomal_uS5"/>
</dbReference>
<dbReference type="InterPro" id="IPR005711">
    <property type="entry name" value="Ribosomal_uS5_euk/arc"/>
</dbReference>
<dbReference type="GO" id="GO:0003735">
    <property type="term" value="F:structural constituent of ribosome"/>
    <property type="evidence" value="ECO:0007669"/>
    <property type="project" value="UniProtKB-UniRule"/>
</dbReference>